<keyword evidence="2" id="KW-0663">Pyridoxal phosphate</keyword>
<gene>
    <name evidence="7" type="ORF">V6255_03165</name>
</gene>
<feature type="domain" description="HTH gntR-type" evidence="6">
    <location>
        <begin position="14"/>
        <end position="81"/>
    </location>
</feature>
<evidence type="ECO:0000313" key="8">
    <source>
        <dbReference type="Proteomes" id="UP001366060"/>
    </source>
</evidence>
<keyword evidence="4" id="KW-0238">DNA-binding</keyword>
<dbReference type="EMBL" id="JBAKBA010000004">
    <property type="protein sequence ID" value="MEL0658131.1"/>
    <property type="molecule type" value="Genomic_DNA"/>
</dbReference>
<evidence type="ECO:0000259" key="6">
    <source>
        <dbReference type="PROSITE" id="PS50949"/>
    </source>
</evidence>
<dbReference type="CDD" id="cd07377">
    <property type="entry name" value="WHTH_GntR"/>
    <property type="match status" value="1"/>
</dbReference>
<dbReference type="InterPro" id="IPR036388">
    <property type="entry name" value="WH-like_DNA-bd_sf"/>
</dbReference>
<sequence>MVDFLMNIELHQNSTYQQQIREKLVELIEQDTFGDKALPSGRKMAQLLKVSRNTVVLVYESLVDEGYLVARKRSGFFVHPDLLMVQRLTNSVQTTSEGVLRTPRQPNWSNRILKQPSRMSSLNKDENWLQYPYPFIYGHIDVSEFPLYQWRECSRIAESRGKLHEWVEGFIDIDDPQLVAQIRQQILSKRGISAKPEEILITLGTQNSLFLLTSLLADKTVTFGVENPGYANFRHIISLCDGKMKPLELDNVGLKVGKQLKGCDYVFTTPSHQYPTTVTMSIERRKALLEQACKDDFIVVEDDYESEVNFIQEPLPALKSFDQDGRVIYVGSLSKSLTPGIRIGYLVAESSLVTELRKLRALQYRHPPSNNQRITALFISQGYYDSHVRRMRRTYEKKWLLMQEGIKQYLSTCKVHSTPGSFCFWIALPLGISSQMLKDKAALHGLLIESGDTLFMQKDAPKNYIRLGFSAINTDKILDGLAILGGLIDQTSSVISSHIEPLKKRMA</sequence>
<evidence type="ECO:0000313" key="7">
    <source>
        <dbReference type="EMBL" id="MEL0658131.1"/>
    </source>
</evidence>
<dbReference type="Gene3D" id="3.40.640.10">
    <property type="entry name" value="Type I PLP-dependent aspartate aminotransferase-like (Major domain)"/>
    <property type="match status" value="1"/>
</dbReference>
<dbReference type="CDD" id="cd00609">
    <property type="entry name" value="AAT_like"/>
    <property type="match status" value="1"/>
</dbReference>
<comment type="similarity">
    <text evidence="1">In the C-terminal section; belongs to the class-I pyridoxal-phosphate-dependent aminotransferase family.</text>
</comment>
<dbReference type="PROSITE" id="PS50949">
    <property type="entry name" value="HTH_GNTR"/>
    <property type="match status" value="1"/>
</dbReference>
<accession>A0ABU9H958</accession>
<dbReference type="InterPro" id="IPR015421">
    <property type="entry name" value="PyrdxlP-dep_Trfase_major"/>
</dbReference>
<dbReference type="InterPro" id="IPR000524">
    <property type="entry name" value="Tscrpt_reg_HTH_GntR"/>
</dbReference>
<dbReference type="InterPro" id="IPR051446">
    <property type="entry name" value="HTH_trans_reg/aminotransferase"/>
</dbReference>
<dbReference type="GO" id="GO:0008483">
    <property type="term" value="F:transaminase activity"/>
    <property type="evidence" value="ECO:0007669"/>
    <property type="project" value="UniProtKB-KW"/>
</dbReference>
<dbReference type="InterPro" id="IPR004839">
    <property type="entry name" value="Aminotransferase_I/II_large"/>
</dbReference>
<dbReference type="PANTHER" id="PTHR46577">
    <property type="entry name" value="HTH-TYPE TRANSCRIPTIONAL REGULATORY PROTEIN GABR"/>
    <property type="match status" value="1"/>
</dbReference>
<comment type="caution">
    <text evidence="7">The sequence shown here is derived from an EMBL/GenBank/DDBJ whole genome shotgun (WGS) entry which is preliminary data.</text>
</comment>
<name>A0ABU9H958_9GAMM</name>
<organism evidence="7 8">
    <name type="scientific">Psychromonas arctica</name>
    <dbReference type="NCBI Taxonomy" id="168275"/>
    <lineage>
        <taxon>Bacteria</taxon>
        <taxon>Pseudomonadati</taxon>
        <taxon>Pseudomonadota</taxon>
        <taxon>Gammaproteobacteria</taxon>
        <taxon>Alteromonadales</taxon>
        <taxon>Psychromonadaceae</taxon>
        <taxon>Psychromonas</taxon>
    </lineage>
</organism>
<evidence type="ECO:0000256" key="4">
    <source>
        <dbReference type="ARBA" id="ARBA00023125"/>
    </source>
</evidence>
<dbReference type="SUPFAM" id="SSF53383">
    <property type="entry name" value="PLP-dependent transferases"/>
    <property type="match status" value="1"/>
</dbReference>
<evidence type="ECO:0000256" key="5">
    <source>
        <dbReference type="ARBA" id="ARBA00023163"/>
    </source>
</evidence>
<evidence type="ECO:0000256" key="2">
    <source>
        <dbReference type="ARBA" id="ARBA00022898"/>
    </source>
</evidence>
<keyword evidence="5" id="KW-0804">Transcription</keyword>
<dbReference type="SUPFAM" id="SSF46785">
    <property type="entry name" value="Winged helix' DNA-binding domain"/>
    <property type="match status" value="1"/>
</dbReference>
<reference evidence="7 8" key="1">
    <citation type="submission" date="2024-02" db="EMBL/GenBank/DDBJ databases">
        <title>Bacteria isolated from the canopy kelp, Nereocystis luetkeana.</title>
        <authorList>
            <person name="Pfister C.A."/>
            <person name="Younker I.T."/>
            <person name="Light S.H."/>
        </authorList>
    </citation>
    <scope>NUCLEOTIDE SEQUENCE [LARGE SCALE GENOMIC DNA]</scope>
    <source>
        <strain evidence="7 8">TI.2.07</strain>
    </source>
</reference>
<proteinExistence type="inferred from homology"/>
<keyword evidence="7" id="KW-0808">Transferase</keyword>
<keyword evidence="7" id="KW-0032">Aminotransferase</keyword>
<dbReference type="RefSeq" id="WP_341626843.1">
    <property type="nucleotide sequence ID" value="NZ_JBAKBA010000004.1"/>
</dbReference>
<dbReference type="SMART" id="SM00345">
    <property type="entry name" value="HTH_GNTR"/>
    <property type="match status" value="1"/>
</dbReference>
<dbReference type="Proteomes" id="UP001366060">
    <property type="component" value="Unassembled WGS sequence"/>
</dbReference>
<dbReference type="Pfam" id="PF00392">
    <property type="entry name" value="GntR"/>
    <property type="match status" value="1"/>
</dbReference>
<keyword evidence="8" id="KW-1185">Reference proteome</keyword>
<dbReference type="Gene3D" id="1.10.10.10">
    <property type="entry name" value="Winged helix-like DNA-binding domain superfamily/Winged helix DNA-binding domain"/>
    <property type="match status" value="1"/>
</dbReference>
<dbReference type="InterPro" id="IPR036390">
    <property type="entry name" value="WH_DNA-bd_sf"/>
</dbReference>
<keyword evidence="3" id="KW-0805">Transcription regulation</keyword>
<dbReference type="PANTHER" id="PTHR46577:SF1">
    <property type="entry name" value="HTH-TYPE TRANSCRIPTIONAL REGULATORY PROTEIN GABR"/>
    <property type="match status" value="1"/>
</dbReference>
<evidence type="ECO:0000256" key="3">
    <source>
        <dbReference type="ARBA" id="ARBA00023015"/>
    </source>
</evidence>
<dbReference type="InterPro" id="IPR015424">
    <property type="entry name" value="PyrdxlP-dep_Trfase"/>
</dbReference>
<dbReference type="Pfam" id="PF00155">
    <property type="entry name" value="Aminotran_1_2"/>
    <property type="match status" value="1"/>
</dbReference>
<evidence type="ECO:0000256" key="1">
    <source>
        <dbReference type="ARBA" id="ARBA00005384"/>
    </source>
</evidence>
<protein>
    <submittedName>
        <fullName evidence="7">PLP-dependent aminotransferase family protein</fullName>
    </submittedName>
</protein>